<reference evidence="1" key="1">
    <citation type="submission" date="2021-02" db="EMBL/GenBank/DDBJ databases">
        <authorList>
            <person name="Nowell W R."/>
        </authorList>
    </citation>
    <scope>NUCLEOTIDE SEQUENCE</scope>
</reference>
<dbReference type="EMBL" id="CAJNOU010003446">
    <property type="protein sequence ID" value="CAF1391132.1"/>
    <property type="molecule type" value="Genomic_DNA"/>
</dbReference>
<dbReference type="Proteomes" id="UP000663882">
    <property type="component" value="Unassembled WGS sequence"/>
</dbReference>
<accession>A0A813QFP7</accession>
<dbReference type="PANTHER" id="PTHR46590">
    <property type="entry name" value="PHOSPHATIDYLINOSITOL TRANSFER PROTEIN CSR1-RELATED"/>
    <property type="match status" value="1"/>
</dbReference>
<organism evidence="1 3">
    <name type="scientific">Rotaria sordida</name>
    <dbReference type="NCBI Taxonomy" id="392033"/>
    <lineage>
        <taxon>Eukaryota</taxon>
        <taxon>Metazoa</taxon>
        <taxon>Spiralia</taxon>
        <taxon>Gnathifera</taxon>
        <taxon>Rotifera</taxon>
        <taxon>Eurotatoria</taxon>
        <taxon>Bdelloidea</taxon>
        <taxon>Philodinida</taxon>
        <taxon>Philodinidae</taxon>
        <taxon>Rotaria</taxon>
    </lineage>
</organism>
<evidence type="ECO:0000313" key="2">
    <source>
        <dbReference type="EMBL" id="CAF1391132.1"/>
    </source>
</evidence>
<dbReference type="OrthoDB" id="43460at2759"/>
<gene>
    <name evidence="1" type="ORF">RFH988_LOCUS2122</name>
    <name evidence="2" type="ORF">SEV965_LOCUS30937</name>
</gene>
<evidence type="ECO:0000313" key="3">
    <source>
        <dbReference type="Proteomes" id="UP000663882"/>
    </source>
</evidence>
<dbReference type="AlphaFoldDB" id="A0A813QFP7"/>
<evidence type="ECO:0000313" key="1">
    <source>
        <dbReference type="EMBL" id="CAF0766421.1"/>
    </source>
</evidence>
<proteinExistence type="predicted"/>
<protein>
    <submittedName>
        <fullName evidence="1">Uncharacterized protein</fullName>
    </submittedName>
</protein>
<dbReference type="EMBL" id="CAJNOO010000044">
    <property type="protein sequence ID" value="CAF0766421.1"/>
    <property type="molecule type" value="Genomic_DNA"/>
</dbReference>
<name>A0A813QFP7_9BILA</name>
<dbReference type="PANTHER" id="PTHR46590:SF1">
    <property type="entry name" value="PHOSPHATIDYLINOSITOL TRANSFER PROTEIN CSR1"/>
    <property type="match status" value="1"/>
</dbReference>
<dbReference type="Proteomes" id="UP000663889">
    <property type="component" value="Unassembled WGS sequence"/>
</dbReference>
<dbReference type="InterPro" id="IPR052432">
    <property type="entry name" value="PITP/CRAL-TRIO"/>
</dbReference>
<comment type="caution">
    <text evidence="1">The sequence shown here is derived from an EMBL/GenBank/DDBJ whole genome shotgun (WGS) entry which is preliminary data.</text>
</comment>
<sequence length="200" mass="22708">MAANDHGHVNNLDEIQMETLKCYWIALINAISTQSSLPVDQIISSVYGDEFFHAIGYENPDVFTLRWLRAFELAQYIDPSVFPKRLNGTQPDFEYIPPTADDEAMIAAIRADVQGKANAQTAHQEAAQHYLNVTMRWARGDTDSNLLAERTMAAKQLRNAFEKLIPYISTRTHYHRNGAIKEQIFQDTYDQICASIANNI</sequence>